<accession>Q6FA40</accession>
<reference evidence="2 3" key="1">
    <citation type="journal article" date="2004" name="Nucleic Acids Res.">
        <title>Unique features revealed by the genome sequence of Acinetobacter sp. ADP1, a versatile and naturally transformation competent bacterium.</title>
        <authorList>
            <person name="Barbe V."/>
            <person name="Vallenet D."/>
            <person name="Fonknechten N."/>
            <person name="Kreimeyer A."/>
            <person name="Oztas S."/>
            <person name="Labarre L."/>
            <person name="Cruveiller S."/>
            <person name="Robert C."/>
            <person name="Duprat S."/>
            <person name="Wincker P."/>
            <person name="Ornston L.N."/>
            <person name="Weissenbach J."/>
            <person name="Marliere P."/>
            <person name="Cohen G.N."/>
            <person name="Medigue C."/>
        </authorList>
    </citation>
    <scope>NUCLEOTIDE SEQUENCE [LARGE SCALE GENOMIC DNA]</scope>
    <source>
        <strain evidence="3">ATCC 33305 / BD413 / ADP1</strain>
    </source>
</reference>
<name>Q6FA40_ACIAD</name>
<feature type="transmembrane region" description="Helical" evidence="1">
    <location>
        <begin position="12"/>
        <end position="33"/>
    </location>
</feature>
<dbReference type="Proteomes" id="UP000000430">
    <property type="component" value="Chromosome"/>
</dbReference>
<feature type="transmembrane region" description="Helical" evidence="1">
    <location>
        <begin position="69"/>
        <end position="85"/>
    </location>
</feature>
<dbReference type="EMBL" id="CR543861">
    <property type="protein sequence ID" value="CAG69073.1"/>
    <property type="molecule type" value="Genomic_DNA"/>
</dbReference>
<evidence type="ECO:0000256" key="1">
    <source>
        <dbReference type="SAM" id="Phobius"/>
    </source>
</evidence>
<feature type="transmembrane region" description="Helical" evidence="1">
    <location>
        <begin position="45"/>
        <end position="63"/>
    </location>
</feature>
<dbReference type="HOGENOM" id="CLU_2476251_0_0_6"/>
<keyword evidence="1" id="KW-1133">Transmembrane helix</keyword>
<keyword evidence="1" id="KW-0812">Transmembrane</keyword>
<protein>
    <submittedName>
        <fullName evidence="2">Uncharacterized protein</fullName>
    </submittedName>
</protein>
<evidence type="ECO:0000313" key="2">
    <source>
        <dbReference type="EMBL" id="CAG69073.1"/>
    </source>
</evidence>
<organism evidence="2 3">
    <name type="scientific">Acinetobacter baylyi (strain ATCC 33305 / BD413 / ADP1)</name>
    <dbReference type="NCBI Taxonomy" id="62977"/>
    <lineage>
        <taxon>Bacteria</taxon>
        <taxon>Pseudomonadati</taxon>
        <taxon>Pseudomonadota</taxon>
        <taxon>Gammaproteobacteria</taxon>
        <taxon>Moraxellales</taxon>
        <taxon>Moraxellaceae</taxon>
        <taxon>Acinetobacter</taxon>
    </lineage>
</organism>
<sequence>MKYHSYLKHCVQFMVAITGLSTDISMILINPKFQVFKSTPSNPHLTIHNLFFITTHLLSFAFLNKKYAIFVYFFLSISYDLPVIVSF</sequence>
<dbReference type="KEGG" id="aci:ACIAD2286"/>
<gene>
    <name evidence="2" type="ordered locus">ACIAD2286</name>
</gene>
<proteinExistence type="predicted"/>
<keyword evidence="1" id="KW-0472">Membrane</keyword>
<dbReference type="AlphaFoldDB" id="Q6FA40"/>
<evidence type="ECO:0000313" key="3">
    <source>
        <dbReference type="Proteomes" id="UP000000430"/>
    </source>
</evidence>